<keyword evidence="2" id="KW-0812">Transmembrane</keyword>
<comment type="similarity">
    <text evidence="1">Belongs to the protein kinase superfamily. ADCK protein kinase family.</text>
</comment>
<keyword evidence="2" id="KW-0472">Membrane</keyword>
<dbReference type="Pfam" id="PF03109">
    <property type="entry name" value="ABC1"/>
    <property type="match status" value="1"/>
</dbReference>
<gene>
    <name evidence="4" type="ORF">DI564_03495</name>
</gene>
<evidence type="ECO:0000256" key="1">
    <source>
        <dbReference type="ARBA" id="ARBA00009670"/>
    </source>
</evidence>
<dbReference type="AlphaFoldDB" id="A0A2W5KMU8"/>
<dbReference type="Proteomes" id="UP000249046">
    <property type="component" value="Unassembled WGS sequence"/>
</dbReference>
<dbReference type="InterPro" id="IPR004147">
    <property type="entry name" value="ABC1_dom"/>
</dbReference>
<protein>
    <submittedName>
        <fullName evidence="4">ABC transporter substrate-binding protein</fullName>
    </submittedName>
</protein>
<dbReference type="EMBL" id="QFPO01000003">
    <property type="protein sequence ID" value="PZQ18381.1"/>
    <property type="molecule type" value="Genomic_DNA"/>
</dbReference>
<feature type="domain" description="ABC1 atypical kinase-like" evidence="3">
    <location>
        <begin position="82"/>
        <end position="326"/>
    </location>
</feature>
<reference evidence="4 5" key="1">
    <citation type="submission" date="2017-08" db="EMBL/GenBank/DDBJ databases">
        <title>Infants hospitalized years apart are colonized by the same room-sourced microbial strains.</title>
        <authorList>
            <person name="Brooks B."/>
            <person name="Olm M.R."/>
            <person name="Firek B.A."/>
            <person name="Baker R."/>
            <person name="Thomas B.C."/>
            <person name="Morowitz M.J."/>
            <person name="Banfield J.F."/>
        </authorList>
    </citation>
    <scope>NUCLEOTIDE SEQUENCE [LARGE SCALE GENOMIC DNA]</scope>
    <source>
        <strain evidence="4">S2_005_003_R2_42</strain>
    </source>
</reference>
<evidence type="ECO:0000313" key="5">
    <source>
        <dbReference type="Proteomes" id="UP000249046"/>
    </source>
</evidence>
<evidence type="ECO:0000313" key="4">
    <source>
        <dbReference type="EMBL" id="PZQ18381.1"/>
    </source>
</evidence>
<name>A0A2W5KMU8_9GAMM</name>
<feature type="transmembrane region" description="Helical" evidence="2">
    <location>
        <begin position="516"/>
        <end position="540"/>
    </location>
</feature>
<dbReference type="InterPro" id="IPR050154">
    <property type="entry name" value="UbiB_kinase"/>
</dbReference>
<dbReference type="InterPro" id="IPR011009">
    <property type="entry name" value="Kinase-like_dom_sf"/>
</dbReference>
<dbReference type="PANTHER" id="PTHR10566">
    <property type="entry name" value="CHAPERONE-ACTIVITY OF BC1 COMPLEX CABC1 -RELATED"/>
    <property type="match status" value="1"/>
</dbReference>
<evidence type="ECO:0000256" key="2">
    <source>
        <dbReference type="SAM" id="Phobius"/>
    </source>
</evidence>
<keyword evidence="2" id="KW-1133">Transmembrane helix</keyword>
<comment type="caution">
    <text evidence="4">The sequence shown here is derived from an EMBL/GenBank/DDBJ whole genome shotgun (WGS) entry which is preliminary data.</text>
</comment>
<evidence type="ECO:0000259" key="3">
    <source>
        <dbReference type="Pfam" id="PF03109"/>
    </source>
</evidence>
<proteinExistence type="inferred from homology"/>
<sequence length="552" mass="60160">MSLALKSGSGMGRAAQVARFLLAYRHLLTADPTVPTDPRAMPDPEAFVRDIQALGPAFVKIGQALSVRPDLLPAPYVRALERLQDATDPVPFEAVRTVVEAELDARLSAVFPEFDPEPLASASLAQVHAATLRDGRQVVVKVQRPGIAEAIAEDLGALRRLAGAADRWTDEGRRLRLSDWIEEMAETLAEELDYRLEADNLRTFGERLRDQPSLIVPAPLPDLSTGRVLTMERIHGTRISQAIGLRRLEEPLDRLAADLVCAYLDQIFVHGLVHADPHPGNVMFAQGRLALIDLGMVARLGPRARLALFQLFSAAIDGDGDEVAQQAMRMGECLDDFDEAAWRRRCARLIGRFATRADGEGLGGGTLLIELTRVGVACGLRPAAEIALLGRTLFALEGVIGLLDPALPYRRVVRDHVQHVLASQVEHACSLREMRRRLTELSELSRDLPRQARSVLDLLAANQLQVRIGGLEESRLLENLQKIANRITTGLIAAALVIGAALALRVDAGPRLWGYPALALTMFIAASLLAAAVLVSALGSDRASDRARRRTR</sequence>
<organism evidence="4 5">
    <name type="scientific">Rhodanobacter denitrificans</name>
    <dbReference type="NCBI Taxonomy" id="666685"/>
    <lineage>
        <taxon>Bacteria</taxon>
        <taxon>Pseudomonadati</taxon>
        <taxon>Pseudomonadota</taxon>
        <taxon>Gammaproteobacteria</taxon>
        <taxon>Lysobacterales</taxon>
        <taxon>Rhodanobacteraceae</taxon>
        <taxon>Rhodanobacter</taxon>
    </lineage>
</organism>
<dbReference type="PANTHER" id="PTHR10566:SF113">
    <property type="entry name" value="PROTEIN ACTIVITY OF BC1 COMPLEX KINASE 7, CHLOROPLASTIC"/>
    <property type="match status" value="1"/>
</dbReference>
<dbReference type="SUPFAM" id="SSF56112">
    <property type="entry name" value="Protein kinase-like (PK-like)"/>
    <property type="match status" value="1"/>
</dbReference>
<accession>A0A2W5KMU8</accession>
<dbReference type="CDD" id="cd05121">
    <property type="entry name" value="ABC1_ADCK3-like"/>
    <property type="match status" value="1"/>
</dbReference>